<reference evidence="2 3" key="1">
    <citation type="journal article" date="2023" name="Commun. Biol.">
        <title>Reorganization of the ancestral sex-determining regions during the evolution of trioecy in Pleodorina starrii.</title>
        <authorList>
            <person name="Takahashi K."/>
            <person name="Suzuki S."/>
            <person name="Kawai-Toyooka H."/>
            <person name="Yamamoto K."/>
            <person name="Hamaji T."/>
            <person name="Ootsuki R."/>
            <person name="Yamaguchi H."/>
            <person name="Kawachi M."/>
            <person name="Higashiyama T."/>
            <person name="Nozaki H."/>
        </authorList>
    </citation>
    <scope>NUCLEOTIDE SEQUENCE [LARGE SCALE GENOMIC DNA]</scope>
    <source>
        <strain evidence="2 3">NIES-4479</strain>
    </source>
</reference>
<feature type="compositionally biased region" description="Basic and acidic residues" evidence="1">
    <location>
        <begin position="95"/>
        <end position="104"/>
    </location>
</feature>
<protein>
    <submittedName>
        <fullName evidence="2">Uncharacterized protein</fullName>
    </submittedName>
</protein>
<keyword evidence="3" id="KW-1185">Reference proteome</keyword>
<comment type="caution">
    <text evidence="2">The sequence shown here is derived from an EMBL/GenBank/DDBJ whole genome shotgun (WGS) entry which is preliminary data.</text>
</comment>
<evidence type="ECO:0000313" key="3">
    <source>
        <dbReference type="Proteomes" id="UP001165080"/>
    </source>
</evidence>
<dbReference type="AlphaFoldDB" id="A0A9W6FAU7"/>
<accession>A0A9W6FAU7</accession>
<organism evidence="2 3">
    <name type="scientific">Pleodorina starrii</name>
    <dbReference type="NCBI Taxonomy" id="330485"/>
    <lineage>
        <taxon>Eukaryota</taxon>
        <taxon>Viridiplantae</taxon>
        <taxon>Chlorophyta</taxon>
        <taxon>core chlorophytes</taxon>
        <taxon>Chlorophyceae</taxon>
        <taxon>CS clade</taxon>
        <taxon>Chlamydomonadales</taxon>
        <taxon>Volvocaceae</taxon>
        <taxon>Pleodorina</taxon>
    </lineage>
</organism>
<name>A0A9W6FAU7_9CHLO</name>
<gene>
    <name evidence="2" type="primary">PLESTB003199</name>
    <name evidence="2" type="ORF">PLESTB_001850200</name>
</gene>
<proteinExistence type="predicted"/>
<dbReference type="Proteomes" id="UP001165080">
    <property type="component" value="Unassembled WGS sequence"/>
</dbReference>
<feature type="region of interest" description="Disordered" evidence="1">
    <location>
        <begin position="62"/>
        <end position="129"/>
    </location>
</feature>
<evidence type="ECO:0000256" key="1">
    <source>
        <dbReference type="SAM" id="MobiDB-lite"/>
    </source>
</evidence>
<evidence type="ECO:0000313" key="2">
    <source>
        <dbReference type="EMBL" id="GLC62190.1"/>
    </source>
</evidence>
<sequence length="129" mass="13329">MSGAIAGIDQAACWTIKGKDLGVARSMPCWAASSATGSASIPGSAATVRADTTARIWRARIVARPGASPPSRWNGHRGDASSSNSHAKGPGLGIRGERGKDKVRQMAAARAPPGANPVWRHADASFAEW</sequence>
<dbReference type="EMBL" id="BRXU01000058">
    <property type="protein sequence ID" value="GLC62190.1"/>
    <property type="molecule type" value="Genomic_DNA"/>
</dbReference>